<comment type="caution">
    <text evidence="17">The sequence shown here is derived from an EMBL/GenBank/DDBJ whole genome shotgun (WGS) entry which is preliminary data.</text>
</comment>
<keyword evidence="9" id="KW-0735">Signal-anchor</keyword>
<keyword evidence="8" id="KW-0256">Endoplasmic reticulum</keyword>
<evidence type="ECO:0000256" key="9">
    <source>
        <dbReference type="ARBA" id="ARBA00022968"/>
    </source>
</evidence>
<evidence type="ECO:0000256" key="8">
    <source>
        <dbReference type="ARBA" id="ARBA00022824"/>
    </source>
</evidence>
<protein>
    <recommendedName>
        <fullName evidence="13">Dolichyl-phosphate beta-glucosyltransferase</fullName>
        <ecNumber evidence="4">2.4.1.117</ecNumber>
    </recommendedName>
</protein>
<comment type="subcellular location">
    <subcellularLocation>
        <location evidence="1">Endoplasmic reticulum membrane</location>
        <topology evidence="1">Single-pass membrane protein</topology>
    </subcellularLocation>
</comment>
<dbReference type="InterPro" id="IPR035518">
    <property type="entry name" value="DPG_synthase"/>
</dbReference>
<evidence type="ECO:0000259" key="16">
    <source>
        <dbReference type="Pfam" id="PF00535"/>
    </source>
</evidence>
<keyword evidence="7 15" id="KW-0812">Transmembrane</keyword>
<comment type="similarity">
    <text evidence="3">Belongs to the glycosyltransferase 2 family.</text>
</comment>
<evidence type="ECO:0000256" key="5">
    <source>
        <dbReference type="ARBA" id="ARBA00022676"/>
    </source>
</evidence>
<dbReference type="GO" id="GO:0006487">
    <property type="term" value="P:protein N-linked glycosylation"/>
    <property type="evidence" value="ECO:0007669"/>
    <property type="project" value="TreeGrafter"/>
</dbReference>
<evidence type="ECO:0000256" key="3">
    <source>
        <dbReference type="ARBA" id="ARBA00006739"/>
    </source>
</evidence>
<feature type="region of interest" description="Disordered" evidence="14">
    <location>
        <begin position="58"/>
        <end position="77"/>
    </location>
</feature>
<dbReference type="Gene3D" id="3.90.550.10">
    <property type="entry name" value="Spore Coat Polysaccharide Biosynthesis Protein SpsA, Chain A"/>
    <property type="match status" value="1"/>
</dbReference>
<dbReference type="FunFam" id="3.90.550.10:FF:000068">
    <property type="entry name" value="ALG5, dolichyl-phosphate beta-glucosyltransferase"/>
    <property type="match status" value="1"/>
</dbReference>
<evidence type="ECO:0000256" key="4">
    <source>
        <dbReference type="ARBA" id="ARBA00012583"/>
    </source>
</evidence>
<dbReference type="PANTHER" id="PTHR10859">
    <property type="entry name" value="GLYCOSYL TRANSFERASE"/>
    <property type="match status" value="1"/>
</dbReference>
<evidence type="ECO:0000313" key="17">
    <source>
        <dbReference type="EMBL" id="CAI8057839.1"/>
    </source>
</evidence>
<evidence type="ECO:0000256" key="13">
    <source>
        <dbReference type="ARBA" id="ARBA00070518"/>
    </source>
</evidence>
<feature type="domain" description="Glycosyltransferase 2-like" evidence="16">
    <location>
        <begin position="87"/>
        <end position="263"/>
    </location>
</feature>
<feature type="transmembrane region" description="Helical" evidence="15">
    <location>
        <begin position="26"/>
        <end position="47"/>
    </location>
</feature>
<evidence type="ECO:0000256" key="1">
    <source>
        <dbReference type="ARBA" id="ARBA00004389"/>
    </source>
</evidence>
<evidence type="ECO:0000256" key="14">
    <source>
        <dbReference type="SAM" id="MobiDB-lite"/>
    </source>
</evidence>
<gene>
    <name evidence="17" type="ORF">GBAR_LOCUS31493</name>
</gene>
<proteinExistence type="inferred from homology"/>
<dbReference type="GO" id="GO:0004581">
    <property type="term" value="F:dolichyl-phosphate beta-glucosyltransferase activity"/>
    <property type="evidence" value="ECO:0007669"/>
    <property type="project" value="UniProtKB-EC"/>
</dbReference>
<dbReference type="InterPro" id="IPR001173">
    <property type="entry name" value="Glyco_trans_2-like"/>
</dbReference>
<dbReference type="SUPFAM" id="SSF53448">
    <property type="entry name" value="Nucleotide-diphospho-sugar transferases"/>
    <property type="match status" value="1"/>
</dbReference>
<reference evidence="17" key="1">
    <citation type="submission" date="2023-03" db="EMBL/GenBank/DDBJ databases">
        <authorList>
            <person name="Steffen K."/>
            <person name="Cardenas P."/>
        </authorList>
    </citation>
    <scope>NUCLEOTIDE SEQUENCE</scope>
</reference>
<evidence type="ECO:0000256" key="12">
    <source>
        <dbReference type="ARBA" id="ARBA00045097"/>
    </source>
</evidence>
<evidence type="ECO:0000313" key="18">
    <source>
        <dbReference type="Proteomes" id="UP001174909"/>
    </source>
</evidence>
<dbReference type="GO" id="GO:0005789">
    <property type="term" value="C:endoplasmic reticulum membrane"/>
    <property type="evidence" value="ECO:0007669"/>
    <property type="project" value="UniProtKB-SubCell"/>
</dbReference>
<keyword evidence="18" id="KW-1185">Reference proteome</keyword>
<dbReference type="EC" id="2.4.1.117" evidence="4"/>
<keyword evidence="5" id="KW-0328">Glycosyltransferase</keyword>
<dbReference type="Pfam" id="PF00535">
    <property type="entry name" value="Glycos_transf_2"/>
    <property type="match status" value="1"/>
</dbReference>
<dbReference type="InterPro" id="IPR029044">
    <property type="entry name" value="Nucleotide-diphossugar_trans"/>
</dbReference>
<dbReference type="EMBL" id="CASHTH010004480">
    <property type="protein sequence ID" value="CAI8057839.1"/>
    <property type="molecule type" value="Genomic_DNA"/>
</dbReference>
<comment type="pathway">
    <text evidence="2">Protein modification; protein glycosylation.</text>
</comment>
<evidence type="ECO:0000256" key="10">
    <source>
        <dbReference type="ARBA" id="ARBA00022989"/>
    </source>
</evidence>
<keyword evidence="11 15" id="KW-0472">Membrane</keyword>
<comment type="catalytic activity">
    <reaction evidence="12">
        <text>a di-trans,poly-cis-dolichyl phosphate + UDP-alpha-D-glucose = a di-trans,poly-cis-dolichyl beta-D-glucosyl phosphate + UDP</text>
        <dbReference type="Rhea" id="RHEA:15401"/>
        <dbReference type="Rhea" id="RHEA-COMP:19498"/>
        <dbReference type="Rhea" id="RHEA-COMP:19502"/>
        <dbReference type="ChEBI" id="CHEBI:57525"/>
        <dbReference type="ChEBI" id="CHEBI:57683"/>
        <dbReference type="ChEBI" id="CHEBI:58223"/>
        <dbReference type="ChEBI" id="CHEBI:58885"/>
        <dbReference type="EC" id="2.4.1.117"/>
    </reaction>
    <physiologicalReaction direction="left-to-right" evidence="12">
        <dbReference type="Rhea" id="RHEA:15402"/>
    </physiologicalReaction>
</comment>
<evidence type="ECO:0000256" key="15">
    <source>
        <dbReference type="SAM" id="Phobius"/>
    </source>
</evidence>
<evidence type="ECO:0000256" key="6">
    <source>
        <dbReference type="ARBA" id="ARBA00022679"/>
    </source>
</evidence>
<sequence length="344" mass="38679">MSLIAVLEWAVSCAVGDTIWETTVRLSGLLGALFLLLLFLLFVFLSVTSAREPDLYRSSSEKNFKDPKTGESAPFPSVTDRPSLYLSLIVPAYKEQDRLPVMMDETMAYLEKRQYQDSGFTYEVIIVNDGSTDNTSDVALGYVTKYGADKVRLLEFTHNRGKGGAVREGCLSCRGERVLMVDADGATKISDVERLEEALSKLAKDHTVPALVVGSRAHLQEQAVAERSFFRNILMYGFHLLVYVLCVRGVGDTQCGFKLFTRSAAATLFTSMHINRWAFDVEVLYIAQQLGMPVDEVAVNWKEIEGSKLVPVWSWLQMGRDILFIRLRYTFGIWRIGSNKPKQQ</sequence>
<name>A0AA35U0X9_GEOBA</name>
<evidence type="ECO:0000256" key="11">
    <source>
        <dbReference type="ARBA" id="ARBA00023136"/>
    </source>
</evidence>
<accession>A0AA35U0X9</accession>
<evidence type="ECO:0000256" key="7">
    <source>
        <dbReference type="ARBA" id="ARBA00022692"/>
    </source>
</evidence>
<feature type="compositionally biased region" description="Basic and acidic residues" evidence="14">
    <location>
        <begin position="58"/>
        <end position="69"/>
    </location>
</feature>
<dbReference type="PANTHER" id="PTHR10859:SF91">
    <property type="entry name" value="DOLICHYL-PHOSPHATE BETA-GLUCOSYLTRANSFERASE"/>
    <property type="match status" value="1"/>
</dbReference>
<dbReference type="CDD" id="cd04188">
    <property type="entry name" value="DPG_synthase"/>
    <property type="match status" value="1"/>
</dbReference>
<dbReference type="Proteomes" id="UP001174909">
    <property type="component" value="Unassembled WGS sequence"/>
</dbReference>
<keyword evidence="6" id="KW-0808">Transferase</keyword>
<dbReference type="AlphaFoldDB" id="A0AA35U0X9"/>
<organism evidence="17 18">
    <name type="scientific">Geodia barretti</name>
    <name type="common">Barrett's horny sponge</name>
    <dbReference type="NCBI Taxonomy" id="519541"/>
    <lineage>
        <taxon>Eukaryota</taxon>
        <taxon>Metazoa</taxon>
        <taxon>Porifera</taxon>
        <taxon>Demospongiae</taxon>
        <taxon>Heteroscleromorpha</taxon>
        <taxon>Tetractinellida</taxon>
        <taxon>Astrophorina</taxon>
        <taxon>Geodiidae</taxon>
        <taxon>Geodia</taxon>
    </lineage>
</organism>
<keyword evidence="10 15" id="KW-1133">Transmembrane helix</keyword>
<evidence type="ECO:0000256" key="2">
    <source>
        <dbReference type="ARBA" id="ARBA00004922"/>
    </source>
</evidence>